<feature type="compositionally biased region" description="Basic and acidic residues" evidence="1">
    <location>
        <begin position="284"/>
        <end position="308"/>
    </location>
</feature>
<dbReference type="PANTHER" id="PTHR10933:SF9">
    <property type="entry name" value="IMMUNOGLOBULIN-BINDING PROTEIN 1"/>
    <property type="match status" value="1"/>
</dbReference>
<organism evidence="2 3">
    <name type="scientific">Caenorhabditis bovis</name>
    <dbReference type="NCBI Taxonomy" id="2654633"/>
    <lineage>
        <taxon>Eukaryota</taxon>
        <taxon>Metazoa</taxon>
        <taxon>Ecdysozoa</taxon>
        <taxon>Nematoda</taxon>
        <taxon>Chromadorea</taxon>
        <taxon>Rhabditida</taxon>
        <taxon>Rhabditina</taxon>
        <taxon>Rhabditomorpha</taxon>
        <taxon>Rhabditoidea</taxon>
        <taxon>Rhabditidae</taxon>
        <taxon>Peloderinae</taxon>
        <taxon>Caenorhabditis</taxon>
    </lineage>
</organism>
<dbReference type="GO" id="GO:0051721">
    <property type="term" value="F:protein phosphatase 2A binding"/>
    <property type="evidence" value="ECO:0007669"/>
    <property type="project" value="TreeGrafter"/>
</dbReference>
<dbReference type="Pfam" id="PF04177">
    <property type="entry name" value="TAP42"/>
    <property type="match status" value="1"/>
</dbReference>
<keyword evidence="3" id="KW-1185">Reference proteome</keyword>
<dbReference type="PANTHER" id="PTHR10933">
    <property type="entry name" value="IMMUNOGLOBULIN-BINDING PROTEIN 1"/>
    <property type="match status" value="1"/>
</dbReference>
<reference evidence="2 3" key="1">
    <citation type="submission" date="2020-04" db="EMBL/GenBank/DDBJ databases">
        <authorList>
            <person name="Laetsch R D."/>
            <person name="Stevens L."/>
            <person name="Kumar S."/>
            <person name="Blaxter L. M."/>
        </authorList>
    </citation>
    <scope>NUCLEOTIDE SEQUENCE [LARGE SCALE GENOMIC DNA]</scope>
</reference>
<dbReference type="Gene3D" id="1.25.40.540">
    <property type="entry name" value="TAP42-like family"/>
    <property type="match status" value="1"/>
</dbReference>
<dbReference type="OrthoDB" id="10261753at2759"/>
<proteinExistence type="predicted"/>
<evidence type="ECO:0000256" key="1">
    <source>
        <dbReference type="SAM" id="MobiDB-lite"/>
    </source>
</evidence>
<dbReference type="GO" id="GO:0035303">
    <property type="term" value="P:regulation of dephosphorylation"/>
    <property type="evidence" value="ECO:0007669"/>
    <property type="project" value="TreeGrafter"/>
</dbReference>
<feature type="region of interest" description="Disordered" evidence="1">
    <location>
        <begin position="266"/>
        <end position="321"/>
    </location>
</feature>
<dbReference type="InterPro" id="IPR007304">
    <property type="entry name" value="TAP46-like"/>
</dbReference>
<dbReference type="AlphaFoldDB" id="A0A8S1EQC9"/>
<dbReference type="Proteomes" id="UP000494206">
    <property type="component" value="Unassembled WGS sequence"/>
</dbReference>
<dbReference type="EMBL" id="CADEPM010000003">
    <property type="protein sequence ID" value="CAB3401710.1"/>
    <property type="molecule type" value="Genomic_DNA"/>
</dbReference>
<gene>
    <name evidence="2" type="ORF">CBOVIS_LOCUS4419</name>
</gene>
<evidence type="ECO:0000313" key="2">
    <source>
        <dbReference type="EMBL" id="CAB3401710.1"/>
    </source>
</evidence>
<dbReference type="GO" id="GO:0009966">
    <property type="term" value="P:regulation of signal transduction"/>
    <property type="evidence" value="ECO:0007669"/>
    <property type="project" value="InterPro"/>
</dbReference>
<feature type="compositionally biased region" description="Low complexity" evidence="1">
    <location>
        <begin position="269"/>
        <end position="283"/>
    </location>
</feature>
<dbReference type="GO" id="GO:0005829">
    <property type="term" value="C:cytosol"/>
    <property type="evidence" value="ECO:0007669"/>
    <property type="project" value="TreeGrafter"/>
</dbReference>
<evidence type="ECO:0000313" key="3">
    <source>
        <dbReference type="Proteomes" id="UP000494206"/>
    </source>
</evidence>
<evidence type="ECO:0008006" key="4">
    <source>
        <dbReference type="Google" id="ProtNLM"/>
    </source>
</evidence>
<comment type="caution">
    <text evidence="2">The sequence shown here is derived from an EMBL/GenBank/DDBJ whole genome shotgun (WGS) entry which is preliminary data.</text>
</comment>
<feature type="compositionally biased region" description="Basic residues" evidence="1">
    <location>
        <begin position="309"/>
        <end position="321"/>
    </location>
</feature>
<sequence>MDEHDDEISLTSLFDSAHKFVSDIESGAFTTPEIQPRLAENIANLETLTILVNKLGLFSSNELIDDVPTASLRYLLIPCYLGVLHQNTMAEPKTRLDALRKSKIYYRNFLERLRNLGLIDYRLPWVLDEEEAKNVMKLTAEENRRQKLERHRKKKELKECESQLCKQLQAMSVDEGNVRDLYLTQLRYWIEKAFEELQSIDEELPLLKMIVRGATRPDPPKQPTRAPMKPFVITRDAQQKAVFGLGYPSIPTMTVDEWYQEKFGCHGGPASASQPSAAAAAAEGSDHSDGEDEDAKRARLMQWDEYKDTHRRGWGNTHNKG</sequence>
<accession>A0A8S1EQC9</accession>
<protein>
    <recommendedName>
        <fullName evidence="4">Immunoglobulin-binding protein 1</fullName>
    </recommendedName>
</protein>
<name>A0A8S1EQC9_9PELO</name>
<dbReference type="InterPro" id="IPR038511">
    <property type="entry name" value="TAP42/TAP46-like_sf"/>
</dbReference>